<protein>
    <submittedName>
        <fullName evidence="1">Uncharacterized protein</fullName>
    </submittedName>
</protein>
<name>A0A6J5L6E1_9CAUD</name>
<organism evidence="1">
    <name type="scientific">uncultured Caudovirales phage</name>
    <dbReference type="NCBI Taxonomy" id="2100421"/>
    <lineage>
        <taxon>Viruses</taxon>
        <taxon>Duplodnaviria</taxon>
        <taxon>Heunggongvirae</taxon>
        <taxon>Uroviricota</taxon>
        <taxon>Caudoviricetes</taxon>
        <taxon>Peduoviridae</taxon>
        <taxon>Maltschvirus</taxon>
        <taxon>Maltschvirus maltsch</taxon>
    </lineage>
</organism>
<accession>A0A6J5L6E1</accession>
<evidence type="ECO:0000313" key="1">
    <source>
        <dbReference type="EMBL" id="CAB4128200.1"/>
    </source>
</evidence>
<reference evidence="1" key="1">
    <citation type="submission" date="2020-04" db="EMBL/GenBank/DDBJ databases">
        <authorList>
            <person name="Chiriac C."/>
            <person name="Salcher M."/>
            <person name="Ghai R."/>
            <person name="Kavagutti S V."/>
        </authorList>
    </citation>
    <scope>NUCLEOTIDE SEQUENCE</scope>
</reference>
<proteinExistence type="predicted"/>
<dbReference type="EMBL" id="LR796230">
    <property type="protein sequence ID" value="CAB4128200.1"/>
    <property type="molecule type" value="Genomic_DNA"/>
</dbReference>
<gene>
    <name evidence="1" type="ORF">UFOVP114_16</name>
</gene>
<sequence length="103" mass="11540">MNAERRQDIKRAADLLRRALSVLPQSFLDDVEEAKYILEGAADEEQAYFDDMPENLQGGERGTRAEEVADGLRSKVDELQELLDAMDAGSMDEMVTDIEAFAE</sequence>